<feature type="compositionally biased region" description="Basic residues" evidence="1">
    <location>
        <begin position="142"/>
        <end position="180"/>
    </location>
</feature>
<evidence type="ECO:0000313" key="3">
    <source>
        <dbReference type="Proteomes" id="UP000886520"/>
    </source>
</evidence>
<dbReference type="Proteomes" id="UP000886520">
    <property type="component" value="Chromosome 13"/>
</dbReference>
<dbReference type="EMBL" id="JABFUD020000013">
    <property type="protein sequence ID" value="KAI5071933.1"/>
    <property type="molecule type" value="Genomic_DNA"/>
</dbReference>
<accession>A0A9D4ZDX5</accession>
<feature type="region of interest" description="Disordered" evidence="1">
    <location>
        <begin position="142"/>
        <end position="222"/>
    </location>
</feature>
<comment type="caution">
    <text evidence="2">The sequence shown here is derived from an EMBL/GenBank/DDBJ whole genome shotgun (WGS) entry which is preliminary data.</text>
</comment>
<protein>
    <submittedName>
        <fullName evidence="2">Uncharacterized protein</fullName>
    </submittedName>
</protein>
<dbReference type="AlphaFoldDB" id="A0A9D4ZDX5"/>
<sequence length="255" mass="29902">RHLTSLALFIKHHAQEQEAQEAAHYSHITRIVTYLVSLHFKVEEKKCRAVQVATSQAEEDQGLAEVTAALVAVLVAEVTAAPVAVLLDQYCGRARAQFALNIVETGSVAQQLVRTSLVYMLSHRAGTVLKEGALISEVLRQARHRDHRGRHQLRRDHRPARHQHRHRGRRDLRHQHRHQGRRDLRQPLVLHQARHRDHPGRHQLRRDPRPARYQHRHQGRRDLRQPMVLRHLVLLRLACRHLDRRAFLLFYLKVY</sequence>
<reference evidence="2" key="1">
    <citation type="submission" date="2021-01" db="EMBL/GenBank/DDBJ databases">
        <title>Adiantum capillus-veneris genome.</title>
        <authorList>
            <person name="Fang Y."/>
            <person name="Liao Q."/>
        </authorList>
    </citation>
    <scope>NUCLEOTIDE SEQUENCE</scope>
    <source>
        <strain evidence="2">H3</strain>
        <tissue evidence="2">Leaf</tissue>
    </source>
</reference>
<proteinExistence type="predicted"/>
<evidence type="ECO:0000256" key="1">
    <source>
        <dbReference type="SAM" id="MobiDB-lite"/>
    </source>
</evidence>
<name>A0A9D4ZDX5_ADICA</name>
<keyword evidence="3" id="KW-1185">Reference proteome</keyword>
<evidence type="ECO:0000313" key="2">
    <source>
        <dbReference type="EMBL" id="KAI5071933.1"/>
    </source>
</evidence>
<organism evidence="2 3">
    <name type="scientific">Adiantum capillus-veneris</name>
    <name type="common">Maidenhair fern</name>
    <dbReference type="NCBI Taxonomy" id="13818"/>
    <lineage>
        <taxon>Eukaryota</taxon>
        <taxon>Viridiplantae</taxon>
        <taxon>Streptophyta</taxon>
        <taxon>Embryophyta</taxon>
        <taxon>Tracheophyta</taxon>
        <taxon>Polypodiopsida</taxon>
        <taxon>Polypodiidae</taxon>
        <taxon>Polypodiales</taxon>
        <taxon>Pteridineae</taxon>
        <taxon>Pteridaceae</taxon>
        <taxon>Vittarioideae</taxon>
        <taxon>Adiantum</taxon>
    </lineage>
</organism>
<feature type="non-terminal residue" evidence="2">
    <location>
        <position position="255"/>
    </location>
</feature>
<feature type="compositionally biased region" description="Basic residues" evidence="1">
    <location>
        <begin position="192"/>
        <end position="204"/>
    </location>
</feature>
<gene>
    <name evidence="2" type="ORF">GOP47_0014184</name>
</gene>